<gene>
    <name evidence="1" type="ORF">EDD80_1075</name>
</gene>
<accession>A0A4R3KP89</accession>
<protein>
    <submittedName>
        <fullName evidence="1">Uncharacterized protein</fullName>
    </submittedName>
</protein>
<comment type="caution">
    <text evidence="1">The sequence shown here is derived from an EMBL/GenBank/DDBJ whole genome shotgun (WGS) entry which is preliminary data.</text>
</comment>
<dbReference type="EMBL" id="SMAD01000007">
    <property type="protein sequence ID" value="TCS86472.1"/>
    <property type="molecule type" value="Genomic_DNA"/>
</dbReference>
<dbReference type="RefSeq" id="WP_132129490.1">
    <property type="nucleotide sequence ID" value="NZ_SMAD01000007.1"/>
</dbReference>
<keyword evidence="2" id="KW-1185">Reference proteome</keyword>
<dbReference type="InterPro" id="IPR058060">
    <property type="entry name" value="HYC_CC_PP"/>
</dbReference>
<dbReference type="AlphaFoldDB" id="A0A4R3KP89"/>
<sequence>MAMLILVVTTGFSISQHFCQGELLYSSVLGNAASCEMAKSKETLPPCHKQDHTGDSAESFSKMPCCEDYQAAIAGQDIPTPLKKGDNLLPSVKFLTAFSYVFFHKALLSDKDFHFVDYRPPLISRDIPVFFQSFLI</sequence>
<proteinExistence type="predicted"/>
<dbReference type="NCBIfam" id="NF047658">
    <property type="entry name" value="HYC_CC_PP"/>
    <property type="match status" value="1"/>
</dbReference>
<evidence type="ECO:0000313" key="1">
    <source>
        <dbReference type="EMBL" id="TCS86472.1"/>
    </source>
</evidence>
<name>A0A4R3KP89_9SPHI</name>
<organism evidence="1 2">
    <name type="scientific">Anseongella ginsenosidimutans</name>
    <dbReference type="NCBI Taxonomy" id="496056"/>
    <lineage>
        <taxon>Bacteria</taxon>
        <taxon>Pseudomonadati</taxon>
        <taxon>Bacteroidota</taxon>
        <taxon>Sphingobacteriia</taxon>
        <taxon>Sphingobacteriales</taxon>
        <taxon>Sphingobacteriaceae</taxon>
        <taxon>Anseongella</taxon>
    </lineage>
</organism>
<dbReference type="Proteomes" id="UP000295807">
    <property type="component" value="Unassembled WGS sequence"/>
</dbReference>
<reference evidence="1 2" key="1">
    <citation type="submission" date="2019-03" db="EMBL/GenBank/DDBJ databases">
        <title>Genomic Encyclopedia of Type Strains, Phase IV (KMG-IV): sequencing the most valuable type-strain genomes for metagenomic binning, comparative biology and taxonomic classification.</title>
        <authorList>
            <person name="Goeker M."/>
        </authorList>
    </citation>
    <scope>NUCLEOTIDE SEQUENCE [LARGE SCALE GENOMIC DNA]</scope>
    <source>
        <strain evidence="1 2">DSM 21100</strain>
    </source>
</reference>
<evidence type="ECO:0000313" key="2">
    <source>
        <dbReference type="Proteomes" id="UP000295807"/>
    </source>
</evidence>
<dbReference type="OrthoDB" id="1493875at2"/>